<evidence type="ECO:0000313" key="3">
    <source>
        <dbReference type="EMBL" id="MXR50609.1"/>
    </source>
</evidence>
<feature type="compositionally biased region" description="Basic and acidic residues" evidence="1">
    <location>
        <begin position="122"/>
        <end position="131"/>
    </location>
</feature>
<sequence>MPSVRRLGGLVVVAFFVAMTALRPVFRNPAIANTSLGELFQWPQVLLYLPLLALGAVLFVLAALSVLRGDGLPTGSRETFDPDSAGDPADQPDDEQGFWAAEREKESVWEETTTESAARQEGPSERYRDHPAVPNDRSGADEQPLRGIEAEEPDARLSEHLDHLKTELADDDTVREALDTLETVVEETEAGHEIPPRCPREGCGAVWSGRTVLGFGTDRYEVLDDGEEIVCLDCESVYRPQSED</sequence>
<proteinExistence type="predicted"/>
<dbReference type="OrthoDB" id="387482at2157"/>
<evidence type="ECO:0000313" key="4">
    <source>
        <dbReference type="Proteomes" id="UP000466535"/>
    </source>
</evidence>
<keyword evidence="2" id="KW-0472">Membrane</keyword>
<keyword evidence="2" id="KW-1133">Transmembrane helix</keyword>
<keyword evidence="2" id="KW-0812">Transmembrane</keyword>
<keyword evidence="4" id="KW-1185">Reference proteome</keyword>
<feature type="region of interest" description="Disordered" evidence="1">
    <location>
        <begin position="73"/>
        <end position="145"/>
    </location>
</feature>
<evidence type="ECO:0000256" key="1">
    <source>
        <dbReference type="SAM" id="MobiDB-lite"/>
    </source>
</evidence>
<evidence type="ECO:0000256" key="2">
    <source>
        <dbReference type="SAM" id="Phobius"/>
    </source>
</evidence>
<feature type="transmembrane region" description="Helical" evidence="2">
    <location>
        <begin position="46"/>
        <end position="67"/>
    </location>
</feature>
<feature type="transmembrane region" description="Helical" evidence="2">
    <location>
        <begin position="7"/>
        <end position="26"/>
    </location>
</feature>
<dbReference type="Proteomes" id="UP000466535">
    <property type="component" value="Unassembled WGS sequence"/>
</dbReference>
<comment type="caution">
    <text evidence="3">The sequence shown here is derived from an EMBL/GenBank/DDBJ whole genome shotgun (WGS) entry which is preliminary data.</text>
</comment>
<protein>
    <submittedName>
        <fullName evidence="3">Uncharacterized protein</fullName>
    </submittedName>
</protein>
<gene>
    <name evidence="3" type="ORF">GRX03_03160</name>
</gene>
<accession>A0A6B0TBN0</accession>
<dbReference type="RefSeq" id="WP_159762722.1">
    <property type="nucleotide sequence ID" value="NZ_WUUT01000001.1"/>
</dbReference>
<organism evidence="3 4">
    <name type="scientific">Halovenus carboxidivorans</name>
    <dbReference type="NCBI Taxonomy" id="2692199"/>
    <lineage>
        <taxon>Archaea</taxon>
        <taxon>Methanobacteriati</taxon>
        <taxon>Methanobacteriota</taxon>
        <taxon>Stenosarchaea group</taxon>
        <taxon>Halobacteria</taxon>
        <taxon>Halobacteriales</taxon>
        <taxon>Haloarculaceae</taxon>
        <taxon>Halovenus</taxon>
    </lineage>
</organism>
<name>A0A6B0TBN0_9EURY</name>
<dbReference type="EMBL" id="WUUT01000001">
    <property type="protein sequence ID" value="MXR50609.1"/>
    <property type="molecule type" value="Genomic_DNA"/>
</dbReference>
<dbReference type="AlphaFoldDB" id="A0A6B0TBN0"/>
<reference evidence="3 4" key="1">
    <citation type="submission" date="2019-12" db="EMBL/GenBank/DDBJ databases">
        <title>Isolation and characterization of three novel carbon monoxide-oxidizing members of Halobacteria from salione crusts and soils.</title>
        <authorList>
            <person name="Myers M.R."/>
            <person name="King G.M."/>
        </authorList>
    </citation>
    <scope>NUCLEOTIDE SEQUENCE [LARGE SCALE GENOMIC DNA]</scope>
    <source>
        <strain evidence="3 4">WSH3</strain>
    </source>
</reference>